<evidence type="ECO:0000256" key="5">
    <source>
        <dbReference type="ARBA" id="ARBA00022781"/>
    </source>
</evidence>
<dbReference type="InterPro" id="IPR035968">
    <property type="entry name" value="ATP_synth_F1_ATPase_gsu"/>
</dbReference>
<dbReference type="EMBL" id="CP011213">
    <property type="protein sequence ID" value="AKM82278.1"/>
    <property type="molecule type" value="Genomic_DNA"/>
</dbReference>
<dbReference type="Pfam" id="PF00231">
    <property type="entry name" value="ATP-synt"/>
    <property type="match status" value="1"/>
</dbReference>
<evidence type="ECO:0000256" key="4">
    <source>
        <dbReference type="ARBA" id="ARBA00022448"/>
    </source>
</evidence>
<evidence type="ECO:0000256" key="6">
    <source>
        <dbReference type="ARBA" id="ARBA00023065"/>
    </source>
</evidence>
<dbReference type="KEGG" id="bbgw:UT28_C0001G0473"/>
<evidence type="ECO:0000256" key="9">
    <source>
        <dbReference type="ARBA" id="ARBA00023310"/>
    </source>
</evidence>
<dbReference type="Gene3D" id="1.10.287.80">
    <property type="entry name" value="ATP synthase, gamma subunit, helix hairpin domain"/>
    <property type="match status" value="1"/>
</dbReference>
<dbReference type="GO" id="GO:0042777">
    <property type="term" value="P:proton motive force-driven plasma membrane ATP synthesis"/>
    <property type="evidence" value="ECO:0007669"/>
    <property type="project" value="UniProtKB-UniRule"/>
</dbReference>
<comment type="subunit">
    <text evidence="10">F-type ATPases have 2 components, CF(1) - the catalytic core - and CF(0) - the membrane proton channel. CF(1) has five subunits: alpha(3), beta(3), gamma(1), delta(1), epsilon(1). CF(0) has three main subunits: a, b and c.</text>
</comment>
<protein>
    <recommendedName>
        <fullName evidence="10">ATP synthase gamma chain</fullName>
    </recommendedName>
    <alternativeName>
        <fullName evidence="10">ATP synthase F1 sector gamma subunit</fullName>
    </alternativeName>
    <alternativeName>
        <fullName evidence="10">F-ATPase gamma subunit</fullName>
    </alternativeName>
</protein>
<evidence type="ECO:0000256" key="10">
    <source>
        <dbReference type="HAMAP-Rule" id="MF_00815"/>
    </source>
</evidence>
<evidence type="ECO:0000313" key="12">
    <source>
        <dbReference type="Proteomes" id="UP000035648"/>
    </source>
</evidence>
<organism evidence="11 12">
    <name type="scientific">Berkelbacteria bacterium GW2011_GWE1_39_12</name>
    <dbReference type="NCBI Taxonomy" id="1618337"/>
    <lineage>
        <taxon>Bacteria</taxon>
        <taxon>Candidatus Berkelbacteria</taxon>
    </lineage>
</organism>
<evidence type="ECO:0000256" key="7">
    <source>
        <dbReference type="ARBA" id="ARBA00023136"/>
    </source>
</evidence>
<gene>
    <name evidence="10" type="primary">atpG</name>
    <name evidence="11" type="ORF">UT28_C0001G0473</name>
</gene>
<evidence type="ECO:0000256" key="3">
    <source>
        <dbReference type="ARBA" id="ARBA00007681"/>
    </source>
</evidence>
<dbReference type="SUPFAM" id="SSF52943">
    <property type="entry name" value="ATP synthase (F1-ATPase), gamma subunit"/>
    <property type="match status" value="1"/>
</dbReference>
<sequence>MIDSGSCLPTGPERQKSYNYRKIQMPNTKEIRIRIKAIGSTAKITKAMEMVAASKMKKSQDTAVKNRDYATASYEVLCNLQRDESCNHILLSNNEAKEKNLLIVVTSDKGLCGSYNTSVIRKALEYIKANPETDIIAIGKKGQKLLSALGKNVIGAYTDFPINAKEYDVAPIITQARTDFTNNIYKEVAVCYTEFQSTIKQKTELKQLIPFNNDVIASEAKQSNNDKIAASPSAPRNDEVNFKFEPSCQEVIDYIVPRIIETQFYQMILESIASEQSARMMAMKNATDAADDLIEDLELTYNSIRQGSITQELAEISAAVNAGRTS</sequence>
<reference evidence="11 12" key="1">
    <citation type="journal article" date="2015" name="Nature">
        <title>rRNA introns, odd ribosomes, and small enigmatic genomes across a large radiation of phyla.</title>
        <authorList>
            <person name="Brown C.T."/>
            <person name="Hug L.A."/>
            <person name="Thomas B.C."/>
            <person name="Sharon I."/>
            <person name="Castelle C.J."/>
            <person name="Singh A."/>
            <person name="Wilkins M.J."/>
            <person name="Williams K.H."/>
            <person name="Banfield J.F."/>
        </authorList>
    </citation>
    <scope>NUCLEOTIDE SEQUENCE [LARGE SCALE GENOMIC DNA]</scope>
</reference>
<dbReference type="PRINTS" id="PR00126">
    <property type="entry name" value="ATPASEGAMMA"/>
</dbReference>
<keyword evidence="10" id="KW-1003">Cell membrane</keyword>
<dbReference type="STRING" id="1618337.UT28_C0001G0473"/>
<name>A0A0G4B4F3_9BACT</name>
<dbReference type="CDD" id="cd12151">
    <property type="entry name" value="F1-ATPase_gamma"/>
    <property type="match status" value="1"/>
</dbReference>
<evidence type="ECO:0000256" key="2">
    <source>
        <dbReference type="ARBA" id="ARBA00004170"/>
    </source>
</evidence>
<dbReference type="Gene3D" id="3.40.1380.10">
    <property type="match status" value="1"/>
</dbReference>
<dbReference type="HAMAP" id="MF_00815">
    <property type="entry name" value="ATP_synth_gamma_bact"/>
    <property type="match status" value="1"/>
</dbReference>
<keyword evidence="6 10" id="KW-0406">Ion transport</keyword>
<evidence type="ECO:0000313" key="11">
    <source>
        <dbReference type="EMBL" id="AKM82278.1"/>
    </source>
</evidence>
<accession>A0A0G4B4F3</accession>
<dbReference type="GO" id="GO:0046933">
    <property type="term" value="F:proton-transporting ATP synthase activity, rotational mechanism"/>
    <property type="evidence" value="ECO:0007669"/>
    <property type="project" value="UniProtKB-UniRule"/>
</dbReference>
<keyword evidence="7 10" id="KW-0472">Membrane</keyword>
<dbReference type="GO" id="GO:0005524">
    <property type="term" value="F:ATP binding"/>
    <property type="evidence" value="ECO:0007669"/>
    <property type="project" value="UniProtKB-UniRule"/>
</dbReference>
<keyword evidence="4 10" id="KW-0813">Transport</keyword>
<proteinExistence type="inferred from homology"/>
<dbReference type="Proteomes" id="UP000035648">
    <property type="component" value="Chromosome"/>
</dbReference>
<keyword evidence="8 10" id="KW-0139">CF(1)</keyword>
<dbReference type="PATRIC" id="fig|1618337.4.peg.471"/>
<evidence type="ECO:0000256" key="1">
    <source>
        <dbReference type="ARBA" id="ARBA00003456"/>
    </source>
</evidence>
<dbReference type="PANTHER" id="PTHR11693">
    <property type="entry name" value="ATP SYNTHASE GAMMA CHAIN"/>
    <property type="match status" value="1"/>
</dbReference>
<dbReference type="GO" id="GO:0005886">
    <property type="term" value="C:plasma membrane"/>
    <property type="evidence" value="ECO:0007669"/>
    <property type="project" value="UniProtKB-SubCell"/>
</dbReference>
<keyword evidence="5 10" id="KW-0375">Hydrogen ion transport</keyword>
<dbReference type="GO" id="GO:0045259">
    <property type="term" value="C:proton-transporting ATP synthase complex"/>
    <property type="evidence" value="ECO:0007669"/>
    <property type="project" value="UniProtKB-KW"/>
</dbReference>
<dbReference type="GO" id="GO:0016787">
    <property type="term" value="F:hydrolase activity"/>
    <property type="evidence" value="ECO:0007669"/>
    <property type="project" value="UniProtKB-KW"/>
</dbReference>
<dbReference type="InterPro" id="IPR000131">
    <property type="entry name" value="ATP_synth_F1_gsu"/>
</dbReference>
<dbReference type="NCBIfam" id="TIGR01146">
    <property type="entry name" value="ATPsyn_F1gamma"/>
    <property type="match status" value="1"/>
</dbReference>
<comment type="similarity">
    <text evidence="3 10">Belongs to the ATPase gamma chain family.</text>
</comment>
<dbReference type="AlphaFoldDB" id="A0A0G4B4F3"/>
<dbReference type="PANTHER" id="PTHR11693:SF22">
    <property type="entry name" value="ATP SYNTHASE SUBUNIT GAMMA, MITOCHONDRIAL"/>
    <property type="match status" value="1"/>
</dbReference>
<evidence type="ECO:0000256" key="8">
    <source>
        <dbReference type="ARBA" id="ARBA00023196"/>
    </source>
</evidence>
<keyword evidence="9 10" id="KW-0066">ATP synthesis</keyword>
<keyword evidence="11" id="KW-0378">Hydrolase</keyword>
<comment type="subcellular location">
    <subcellularLocation>
        <location evidence="10">Cell membrane</location>
        <topology evidence="10">Peripheral membrane protein</topology>
    </subcellularLocation>
    <subcellularLocation>
        <location evidence="2">Membrane</location>
        <topology evidence="2">Peripheral membrane protein</topology>
    </subcellularLocation>
</comment>
<comment type="function">
    <text evidence="1 10">Produces ATP from ADP in the presence of a proton gradient across the membrane. The gamma chain is believed to be important in regulating ATPase activity and the flow of protons through the CF(0) complex.</text>
</comment>